<dbReference type="Pfam" id="PF14430">
    <property type="entry name" value="Imm1"/>
    <property type="match status" value="1"/>
</dbReference>
<name>A0ABS3VFJ4_9ACTN</name>
<protein>
    <submittedName>
        <fullName evidence="1">Uncharacterized protein</fullName>
    </submittedName>
</protein>
<proteinExistence type="predicted"/>
<sequence>MTVLLRDYHGHAFELADAEGAGRRFDEQIETIVPYGGCGQTFTVGTHDQPALRIDMDIDADRAAVRWLSDGSYAAERQADKPITVYESPDVGLVEISAGIARVAPAAARTAVVEYATTGQCPISMRWQHGKQ</sequence>
<organism evidence="1 2">
    <name type="scientific">Micromonospora antibiotica</name>
    <dbReference type="NCBI Taxonomy" id="2807623"/>
    <lineage>
        <taxon>Bacteria</taxon>
        <taxon>Bacillati</taxon>
        <taxon>Actinomycetota</taxon>
        <taxon>Actinomycetes</taxon>
        <taxon>Micromonosporales</taxon>
        <taxon>Micromonosporaceae</taxon>
        <taxon>Micromonospora</taxon>
    </lineage>
</organism>
<dbReference type="Proteomes" id="UP000671399">
    <property type="component" value="Unassembled WGS sequence"/>
</dbReference>
<gene>
    <name evidence="1" type="ORF">JQN83_26860</name>
</gene>
<dbReference type="InterPro" id="IPR025680">
    <property type="entry name" value="DddI"/>
</dbReference>
<evidence type="ECO:0000313" key="1">
    <source>
        <dbReference type="EMBL" id="MBO4164405.1"/>
    </source>
</evidence>
<comment type="caution">
    <text evidence="1">The sequence shown here is derived from an EMBL/GenBank/DDBJ whole genome shotgun (WGS) entry which is preliminary data.</text>
</comment>
<dbReference type="EMBL" id="JAGFWR010000024">
    <property type="protein sequence ID" value="MBO4164405.1"/>
    <property type="molecule type" value="Genomic_DNA"/>
</dbReference>
<reference evidence="1 2" key="1">
    <citation type="submission" date="2021-03" db="EMBL/GenBank/DDBJ databases">
        <authorList>
            <person name="Lee D.-H."/>
        </authorList>
    </citation>
    <scope>NUCLEOTIDE SEQUENCE [LARGE SCALE GENOMIC DNA]</scope>
    <source>
        <strain evidence="1 2">MMS20-R2-23</strain>
    </source>
</reference>
<accession>A0ABS3VFJ4</accession>
<keyword evidence="2" id="KW-1185">Reference proteome</keyword>
<evidence type="ECO:0000313" key="2">
    <source>
        <dbReference type="Proteomes" id="UP000671399"/>
    </source>
</evidence>